<organism evidence="2 3">
    <name type="scientific">Chrysochromulina tobinii</name>
    <dbReference type="NCBI Taxonomy" id="1460289"/>
    <lineage>
        <taxon>Eukaryota</taxon>
        <taxon>Haptista</taxon>
        <taxon>Haptophyta</taxon>
        <taxon>Prymnesiophyceae</taxon>
        <taxon>Prymnesiales</taxon>
        <taxon>Chrysochromulinaceae</taxon>
        <taxon>Chrysochromulina</taxon>
    </lineage>
</organism>
<comment type="caution">
    <text evidence="2">The sequence shown here is derived from an EMBL/GenBank/DDBJ whole genome shotgun (WGS) entry which is preliminary data.</text>
</comment>
<sequence>MADVARSAALRSVALDAAPARDTSAASSGAASVPDTAPDTVPDTAPETALARWMAAVPSCGGHVAPRECTTPRVVPPSEA</sequence>
<dbReference type="Proteomes" id="UP000037460">
    <property type="component" value="Unassembled WGS sequence"/>
</dbReference>
<name>A0A0M0JW53_9EUKA</name>
<protein>
    <submittedName>
        <fullName evidence="2">Uncharacterized protein</fullName>
    </submittedName>
</protein>
<keyword evidence="3" id="KW-1185">Reference proteome</keyword>
<feature type="region of interest" description="Disordered" evidence="1">
    <location>
        <begin position="16"/>
        <end position="44"/>
    </location>
</feature>
<gene>
    <name evidence="2" type="ORF">Ctob_012283</name>
</gene>
<evidence type="ECO:0000313" key="2">
    <source>
        <dbReference type="EMBL" id="KOO30911.1"/>
    </source>
</evidence>
<reference evidence="3" key="1">
    <citation type="journal article" date="2015" name="PLoS Genet.">
        <title>Genome Sequence and Transcriptome Analyses of Chrysochromulina tobin: Metabolic Tools for Enhanced Algal Fitness in the Prominent Order Prymnesiales (Haptophyceae).</title>
        <authorList>
            <person name="Hovde B.T."/>
            <person name="Deodato C.R."/>
            <person name="Hunsperger H.M."/>
            <person name="Ryken S.A."/>
            <person name="Yost W."/>
            <person name="Jha R.K."/>
            <person name="Patterson J."/>
            <person name="Monnat R.J. Jr."/>
            <person name="Barlow S.B."/>
            <person name="Starkenburg S.R."/>
            <person name="Cattolico R.A."/>
        </authorList>
    </citation>
    <scope>NUCLEOTIDE SEQUENCE</scope>
    <source>
        <strain evidence="3">CCMP291</strain>
    </source>
</reference>
<evidence type="ECO:0000256" key="1">
    <source>
        <dbReference type="SAM" id="MobiDB-lite"/>
    </source>
</evidence>
<dbReference type="EMBL" id="JWZX01002131">
    <property type="protein sequence ID" value="KOO30911.1"/>
    <property type="molecule type" value="Genomic_DNA"/>
</dbReference>
<evidence type="ECO:0000313" key="3">
    <source>
        <dbReference type="Proteomes" id="UP000037460"/>
    </source>
</evidence>
<proteinExistence type="predicted"/>
<dbReference type="AlphaFoldDB" id="A0A0M0JW53"/>
<accession>A0A0M0JW53</accession>